<organism evidence="1 2">
    <name type="scientific">Trichodelitschia bisporula</name>
    <dbReference type="NCBI Taxonomy" id="703511"/>
    <lineage>
        <taxon>Eukaryota</taxon>
        <taxon>Fungi</taxon>
        <taxon>Dikarya</taxon>
        <taxon>Ascomycota</taxon>
        <taxon>Pezizomycotina</taxon>
        <taxon>Dothideomycetes</taxon>
        <taxon>Dothideomycetes incertae sedis</taxon>
        <taxon>Phaeotrichales</taxon>
        <taxon>Phaeotrichaceae</taxon>
        <taxon>Trichodelitschia</taxon>
    </lineage>
</organism>
<dbReference type="AlphaFoldDB" id="A0A6G1I2F9"/>
<protein>
    <submittedName>
        <fullName evidence="1">Uncharacterized protein</fullName>
    </submittedName>
</protein>
<accession>A0A6G1I2F9</accession>
<gene>
    <name evidence="1" type="ORF">EJ06DRAFT_574333</name>
</gene>
<name>A0A6G1I2F9_9PEZI</name>
<sequence length="174" mass="19461">MLQAVCSCHIFGQQKEVNVWCFVWAANILRFYKAMGRLKSRAVPRFLRLPRYASSRPAGVAADFSGLEADILHGQVLHIGLEDYKFVYLANPIGLLLFCDITEFVKGKDDLKPKGTTAYRSFIKVPGNIGALIAGLSYIDFSALNPDFDVSSLSFNSSKLLSHFLSHSYYFYSS</sequence>
<evidence type="ECO:0000313" key="2">
    <source>
        <dbReference type="Proteomes" id="UP000799640"/>
    </source>
</evidence>
<keyword evidence="2" id="KW-1185">Reference proteome</keyword>
<reference evidence="1" key="1">
    <citation type="journal article" date="2020" name="Stud. Mycol.">
        <title>101 Dothideomycetes genomes: a test case for predicting lifestyles and emergence of pathogens.</title>
        <authorList>
            <person name="Haridas S."/>
            <person name="Albert R."/>
            <person name="Binder M."/>
            <person name="Bloem J."/>
            <person name="Labutti K."/>
            <person name="Salamov A."/>
            <person name="Andreopoulos B."/>
            <person name="Baker S."/>
            <person name="Barry K."/>
            <person name="Bills G."/>
            <person name="Bluhm B."/>
            <person name="Cannon C."/>
            <person name="Castanera R."/>
            <person name="Culley D."/>
            <person name="Daum C."/>
            <person name="Ezra D."/>
            <person name="Gonzalez J."/>
            <person name="Henrissat B."/>
            <person name="Kuo A."/>
            <person name="Liang C."/>
            <person name="Lipzen A."/>
            <person name="Lutzoni F."/>
            <person name="Magnuson J."/>
            <person name="Mondo S."/>
            <person name="Nolan M."/>
            <person name="Ohm R."/>
            <person name="Pangilinan J."/>
            <person name="Park H.-J."/>
            <person name="Ramirez L."/>
            <person name="Alfaro M."/>
            <person name="Sun H."/>
            <person name="Tritt A."/>
            <person name="Yoshinaga Y."/>
            <person name="Zwiers L.-H."/>
            <person name="Turgeon B."/>
            <person name="Goodwin S."/>
            <person name="Spatafora J."/>
            <person name="Crous P."/>
            <person name="Grigoriev I."/>
        </authorList>
    </citation>
    <scope>NUCLEOTIDE SEQUENCE</scope>
    <source>
        <strain evidence="1">CBS 262.69</strain>
    </source>
</reference>
<dbReference type="EMBL" id="ML996691">
    <property type="protein sequence ID" value="KAF2402470.1"/>
    <property type="molecule type" value="Genomic_DNA"/>
</dbReference>
<dbReference type="Proteomes" id="UP000799640">
    <property type="component" value="Unassembled WGS sequence"/>
</dbReference>
<evidence type="ECO:0000313" key="1">
    <source>
        <dbReference type="EMBL" id="KAF2402470.1"/>
    </source>
</evidence>
<proteinExistence type="predicted"/>